<sequence>MEIRNIIARLKQSEYKYSEARGIKEELKRKPLSEQLEIVNKLREESRKSDNSDIIDVINDIINELDKK</sequence>
<reference evidence="1 2" key="1">
    <citation type="journal article" date="2012" name="J. Bacteriol.">
        <title>Genome Sequence of Galbibacter marinum Type Strain ck-I2-15.</title>
        <authorList>
            <person name="Lai Q."/>
            <person name="Li C."/>
            <person name="Shao Z."/>
        </authorList>
    </citation>
    <scope>NUCLEOTIDE SEQUENCE [LARGE SCALE GENOMIC DNA]</scope>
    <source>
        <strain evidence="2">ck-I2-15</strain>
    </source>
</reference>
<comment type="caution">
    <text evidence="1">The sequence shown here is derived from an EMBL/GenBank/DDBJ whole genome shotgun (WGS) entry which is preliminary data.</text>
</comment>
<name>K2PSQ2_9FLAO</name>
<proteinExistence type="predicted"/>
<gene>
    <name evidence="1" type="ORF">I215_06617</name>
</gene>
<dbReference type="STRING" id="555500.I215_06617"/>
<organism evidence="1 2">
    <name type="scientific">Galbibacter marinus</name>
    <dbReference type="NCBI Taxonomy" id="555500"/>
    <lineage>
        <taxon>Bacteria</taxon>
        <taxon>Pseudomonadati</taxon>
        <taxon>Bacteroidota</taxon>
        <taxon>Flavobacteriia</taxon>
        <taxon>Flavobacteriales</taxon>
        <taxon>Flavobacteriaceae</taxon>
        <taxon>Galbibacter</taxon>
    </lineage>
</organism>
<keyword evidence="2" id="KW-1185">Reference proteome</keyword>
<accession>K2PSQ2</accession>
<dbReference type="EMBL" id="AMSG01000006">
    <property type="protein sequence ID" value="EKF55610.1"/>
    <property type="molecule type" value="Genomic_DNA"/>
</dbReference>
<dbReference type="RefSeq" id="WP_008991191.1">
    <property type="nucleotide sequence ID" value="NZ_AMSG01000006.1"/>
</dbReference>
<dbReference type="Proteomes" id="UP000007364">
    <property type="component" value="Unassembled WGS sequence"/>
</dbReference>
<dbReference type="AlphaFoldDB" id="K2PSQ2"/>
<protein>
    <submittedName>
        <fullName evidence="1">Uncharacterized protein</fullName>
    </submittedName>
</protein>
<evidence type="ECO:0000313" key="1">
    <source>
        <dbReference type="EMBL" id="EKF55610.1"/>
    </source>
</evidence>
<dbReference type="OrthoDB" id="9942696at2"/>
<evidence type="ECO:0000313" key="2">
    <source>
        <dbReference type="Proteomes" id="UP000007364"/>
    </source>
</evidence>